<feature type="binding site" evidence="4">
    <location>
        <position position="89"/>
    </location>
    <ligand>
        <name>Zn(2+)</name>
        <dbReference type="ChEBI" id="CHEBI:29105"/>
    </ligand>
</feature>
<proteinExistence type="inferred from homology"/>
<dbReference type="AlphaFoldDB" id="A0A0P6X2K0"/>
<dbReference type="GO" id="GO:0051604">
    <property type="term" value="P:protein maturation"/>
    <property type="evidence" value="ECO:0007669"/>
    <property type="project" value="InterPro"/>
</dbReference>
<evidence type="ECO:0000256" key="3">
    <source>
        <dbReference type="ARBA" id="ARBA00022833"/>
    </source>
</evidence>
<keyword evidence="6" id="KW-1185">Reference proteome</keyword>
<comment type="function">
    <text evidence="4">Involved in the maturation of [NiFe] hydrogenases. Required for nickel insertion into the metal center of the hydrogenase.</text>
</comment>
<dbReference type="EMBL" id="LGHJ01000019">
    <property type="protein sequence ID" value="KPL73869.1"/>
    <property type="molecule type" value="Genomic_DNA"/>
</dbReference>
<name>A0A0P6X2K0_9CHLR</name>
<dbReference type="Proteomes" id="UP000050514">
    <property type="component" value="Unassembled WGS sequence"/>
</dbReference>
<dbReference type="GO" id="GO:0016151">
    <property type="term" value="F:nickel cation binding"/>
    <property type="evidence" value="ECO:0007669"/>
    <property type="project" value="UniProtKB-UniRule"/>
</dbReference>
<dbReference type="Gene3D" id="3.30.2320.80">
    <property type="match status" value="1"/>
</dbReference>
<organism evidence="5 6">
    <name type="scientific">Bellilinea caldifistulae</name>
    <dbReference type="NCBI Taxonomy" id="360411"/>
    <lineage>
        <taxon>Bacteria</taxon>
        <taxon>Bacillati</taxon>
        <taxon>Chloroflexota</taxon>
        <taxon>Anaerolineae</taxon>
        <taxon>Anaerolineales</taxon>
        <taxon>Anaerolineaceae</taxon>
        <taxon>Bellilinea</taxon>
    </lineage>
</organism>
<dbReference type="STRING" id="360411.AC812_13870"/>
<evidence type="ECO:0000256" key="1">
    <source>
        <dbReference type="ARBA" id="ARBA00022596"/>
    </source>
</evidence>
<dbReference type="InterPro" id="IPR000688">
    <property type="entry name" value="HypA/HybF"/>
</dbReference>
<feature type="binding site" evidence="4">
    <location>
        <position position="2"/>
    </location>
    <ligand>
        <name>Ni(2+)</name>
        <dbReference type="ChEBI" id="CHEBI:49786"/>
    </ligand>
</feature>
<dbReference type="OrthoDB" id="9800361at2"/>
<keyword evidence="1 4" id="KW-0533">Nickel</keyword>
<dbReference type="GO" id="GO:0008270">
    <property type="term" value="F:zinc ion binding"/>
    <property type="evidence" value="ECO:0007669"/>
    <property type="project" value="UniProtKB-UniRule"/>
</dbReference>
<dbReference type="NCBIfam" id="TIGR00100">
    <property type="entry name" value="hypA"/>
    <property type="match status" value="1"/>
</dbReference>
<keyword evidence="2 4" id="KW-0479">Metal-binding</keyword>
<dbReference type="HAMAP" id="MF_00213">
    <property type="entry name" value="HypA_HybF"/>
    <property type="match status" value="1"/>
</dbReference>
<evidence type="ECO:0000256" key="2">
    <source>
        <dbReference type="ARBA" id="ARBA00022723"/>
    </source>
</evidence>
<dbReference type="RefSeq" id="WP_061917554.1">
    <property type="nucleotide sequence ID" value="NZ_DF967971.1"/>
</dbReference>
<gene>
    <name evidence="4" type="primary">hypA</name>
    <name evidence="5" type="ORF">AC812_13870</name>
</gene>
<feature type="binding site" evidence="4">
    <location>
        <position position="76"/>
    </location>
    <ligand>
        <name>Zn(2+)</name>
        <dbReference type="ChEBI" id="CHEBI:29105"/>
    </ligand>
</feature>
<protein>
    <recommendedName>
        <fullName evidence="4">Hydrogenase maturation factor HypA</fullName>
    </recommendedName>
</protein>
<keyword evidence="3 4" id="KW-0862">Zinc</keyword>
<comment type="caution">
    <text evidence="5">The sequence shown here is derived from an EMBL/GenBank/DDBJ whole genome shotgun (WGS) entry which is preliminary data.</text>
</comment>
<reference evidence="5 6" key="1">
    <citation type="submission" date="2015-07" db="EMBL/GenBank/DDBJ databases">
        <title>Draft genome of Bellilinea caldifistulae DSM 17877.</title>
        <authorList>
            <person name="Hemp J."/>
            <person name="Ward L.M."/>
            <person name="Pace L.A."/>
            <person name="Fischer W.W."/>
        </authorList>
    </citation>
    <scope>NUCLEOTIDE SEQUENCE [LARGE SCALE GENOMIC DNA]</scope>
    <source>
        <strain evidence="5 6">GOMI-1</strain>
    </source>
</reference>
<evidence type="ECO:0000256" key="4">
    <source>
        <dbReference type="HAMAP-Rule" id="MF_00213"/>
    </source>
</evidence>
<evidence type="ECO:0000313" key="6">
    <source>
        <dbReference type="Proteomes" id="UP000050514"/>
    </source>
</evidence>
<dbReference type="PANTHER" id="PTHR34535:SF3">
    <property type="entry name" value="HYDROGENASE MATURATION FACTOR HYPA"/>
    <property type="match status" value="1"/>
</dbReference>
<feature type="binding site" evidence="4">
    <location>
        <position position="73"/>
    </location>
    <ligand>
        <name>Zn(2+)</name>
        <dbReference type="ChEBI" id="CHEBI:29105"/>
    </ligand>
</feature>
<comment type="similarity">
    <text evidence="4">Belongs to the HypA/HybF family.</text>
</comment>
<feature type="binding site" evidence="4">
    <location>
        <position position="92"/>
    </location>
    <ligand>
        <name>Zn(2+)</name>
        <dbReference type="ChEBI" id="CHEBI:29105"/>
    </ligand>
</feature>
<dbReference type="PANTHER" id="PTHR34535">
    <property type="entry name" value="HYDROGENASE MATURATION FACTOR HYPA"/>
    <property type="match status" value="1"/>
</dbReference>
<sequence>MHELAVTESVLEIALRHAGQVNADRVTDIYLVIGRLSSIVDDSVQFYWNIIAENTLCQNANLHFKRVPARLRCVDCQLEFEVQDSLSPCPQCGGYHINVIGGEEFYVESIIVEKEGATV</sequence>
<evidence type="ECO:0000313" key="5">
    <source>
        <dbReference type="EMBL" id="KPL73869.1"/>
    </source>
</evidence>
<dbReference type="PIRSF" id="PIRSF004761">
    <property type="entry name" value="Hydrgn_mat_HypA"/>
    <property type="match status" value="1"/>
</dbReference>
<dbReference type="Pfam" id="PF01155">
    <property type="entry name" value="HypA"/>
    <property type="match status" value="1"/>
</dbReference>
<accession>A0A0P6X2K0</accession>